<dbReference type="InterPro" id="IPR045052">
    <property type="entry name" value="Copine"/>
</dbReference>
<dbReference type="SUPFAM" id="SSF53300">
    <property type="entry name" value="vWA-like"/>
    <property type="match status" value="1"/>
</dbReference>
<dbReference type="Pfam" id="PF00168">
    <property type="entry name" value="C2"/>
    <property type="match status" value="2"/>
</dbReference>
<keyword evidence="2" id="KW-0479">Metal-binding</keyword>
<dbReference type="InterPro" id="IPR002035">
    <property type="entry name" value="VWF_A"/>
</dbReference>
<dbReference type="Gene3D" id="2.60.40.150">
    <property type="entry name" value="C2 domain"/>
    <property type="match status" value="2"/>
</dbReference>
<dbReference type="PANTHER" id="PTHR10857:SF51">
    <property type="entry name" value="COPINE-5"/>
    <property type="match status" value="1"/>
</dbReference>
<dbReference type="GO" id="GO:0071277">
    <property type="term" value="P:cellular response to calcium ion"/>
    <property type="evidence" value="ECO:0007669"/>
    <property type="project" value="TreeGrafter"/>
</dbReference>
<dbReference type="SUPFAM" id="SSF49562">
    <property type="entry name" value="C2 domain (Calcium/lipid-binding domain, CaLB)"/>
    <property type="match status" value="2"/>
</dbReference>
<proteinExistence type="inferred from homology"/>
<name>A0A3B3UJV6_9TELE</name>
<evidence type="ECO:0000259" key="5">
    <source>
        <dbReference type="PROSITE" id="PS50004"/>
    </source>
</evidence>
<keyword evidence="3" id="KW-0677">Repeat</keyword>
<organism evidence="6 7">
    <name type="scientific">Poecilia latipinna</name>
    <name type="common">sailfin molly</name>
    <dbReference type="NCBI Taxonomy" id="48699"/>
    <lineage>
        <taxon>Eukaryota</taxon>
        <taxon>Metazoa</taxon>
        <taxon>Chordata</taxon>
        <taxon>Craniata</taxon>
        <taxon>Vertebrata</taxon>
        <taxon>Euteleostomi</taxon>
        <taxon>Actinopterygii</taxon>
        <taxon>Neopterygii</taxon>
        <taxon>Teleostei</taxon>
        <taxon>Neoteleostei</taxon>
        <taxon>Acanthomorphata</taxon>
        <taxon>Ovalentaria</taxon>
        <taxon>Atherinomorphae</taxon>
        <taxon>Cyprinodontiformes</taxon>
        <taxon>Poeciliidae</taxon>
        <taxon>Poeciliinae</taxon>
        <taxon>Poecilia</taxon>
    </lineage>
</organism>
<keyword evidence="4" id="KW-0106">Calcium</keyword>
<dbReference type="FunFam" id="2.60.40.150:FF:000013">
    <property type="entry name" value="copine-9 isoform X1"/>
    <property type="match status" value="1"/>
</dbReference>
<sequence>RAFGADCSASANARDKSEYTVAPLLSPSMPATEITSLLQFGADGGGGGVCFVTHDQFCVHVFLAFLFFPSFASVLVQFGRTEVIDNTLNPDFVRKYILDYFFEEKQNLRFDVYDIDSKSPDLAKHDFLGQVYCTLGEIVGSPASRLEKQLVGIPGKTCGTIILSAEELGNCRDYATMQFCANKLDKKDFFGKSDPFMVFYRSNEDGTFTICHKTEVVKNTLNPVWEPFSIPVRALCNGDYERTIKAEVYDWDRDGSHDFIGEFTTSYKELCRGQSQLHLYEVNLIFIKLINLLCSFFVSQTFPVSKGNPSQSTSLHYMNPYQMNAYAMALKAVGEIIQDYDSDKMFPALGFGAKLPPDGRVSHEFPLNGNVENPYCNGMEGILEAYHQSLKTVQLYGPTNFAPVVNHVARYAAAVQDGSQYFVLLIITDGVISDMAQTKEAIVNAAKLPMSIIIVGVGQAEFDAMVELDGDDVRISSRGKLAERDIVQFVPFRDYMDRTGNHVLSMARLAKDVLAEIPDQLISYMKSRAIKPNPVPPPYSSCKQPETESV</sequence>
<dbReference type="CDD" id="cd04048">
    <property type="entry name" value="C2A_Copine"/>
    <property type="match status" value="1"/>
</dbReference>
<evidence type="ECO:0000256" key="3">
    <source>
        <dbReference type="ARBA" id="ARBA00022737"/>
    </source>
</evidence>
<comment type="similarity">
    <text evidence="1">Belongs to the copine family.</text>
</comment>
<dbReference type="SMART" id="SM00327">
    <property type="entry name" value="VWA"/>
    <property type="match status" value="1"/>
</dbReference>
<evidence type="ECO:0000256" key="2">
    <source>
        <dbReference type="ARBA" id="ARBA00022723"/>
    </source>
</evidence>
<dbReference type="AlphaFoldDB" id="A0A3B3UJV6"/>
<evidence type="ECO:0000256" key="1">
    <source>
        <dbReference type="ARBA" id="ARBA00009048"/>
    </source>
</evidence>
<dbReference type="GO" id="GO:0005544">
    <property type="term" value="F:calcium-dependent phospholipid binding"/>
    <property type="evidence" value="ECO:0007669"/>
    <property type="project" value="InterPro"/>
</dbReference>
<reference evidence="6" key="1">
    <citation type="submission" date="2025-08" db="UniProtKB">
        <authorList>
            <consortium name="Ensembl"/>
        </authorList>
    </citation>
    <scope>IDENTIFICATION</scope>
</reference>
<accession>A0A3B3UJV6</accession>
<dbReference type="InterPro" id="IPR010734">
    <property type="entry name" value="Copine_C"/>
</dbReference>
<dbReference type="STRING" id="48699.ENSPLAP00000012947"/>
<dbReference type="Pfam" id="PF07002">
    <property type="entry name" value="Copine"/>
    <property type="match status" value="1"/>
</dbReference>
<reference evidence="6" key="2">
    <citation type="submission" date="2025-09" db="UniProtKB">
        <authorList>
            <consortium name="Ensembl"/>
        </authorList>
    </citation>
    <scope>IDENTIFICATION</scope>
</reference>
<dbReference type="InterPro" id="IPR035892">
    <property type="entry name" value="C2_domain_sf"/>
</dbReference>
<dbReference type="SMART" id="SM00239">
    <property type="entry name" value="C2"/>
    <property type="match status" value="2"/>
</dbReference>
<dbReference type="InterPro" id="IPR036465">
    <property type="entry name" value="vWFA_dom_sf"/>
</dbReference>
<dbReference type="CDD" id="cd04047">
    <property type="entry name" value="C2B_Copine"/>
    <property type="match status" value="1"/>
</dbReference>
<dbReference type="InterPro" id="IPR000008">
    <property type="entry name" value="C2_dom"/>
</dbReference>
<evidence type="ECO:0000313" key="6">
    <source>
        <dbReference type="Ensembl" id="ENSPLAP00000012947.1"/>
    </source>
</evidence>
<dbReference type="FunFam" id="2.60.40.150:FF:000099">
    <property type="entry name" value="Copine 3"/>
    <property type="match status" value="1"/>
</dbReference>
<dbReference type="CDD" id="cd01459">
    <property type="entry name" value="vWA_copine_like"/>
    <property type="match status" value="1"/>
</dbReference>
<dbReference type="InterPro" id="IPR037768">
    <property type="entry name" value="C2B_Copine"/>
</dbReference>
<feature type="domain" description="C2" evidence="5">
    <location>
        <begin position="15"/>
        <end position="148"/>
    </location>
</feature>
<protein>
    <submittedName>
        <fullName evidence="6">Copine Va</fullName>
    </submittedName>
</protein>
<feature type="domain" description="C2" evidence="5">
    <location>
        <begin position="157"/>
        <end position="280"/>
    </location>
</feature>
<dbReference type="GeneTree" id="ENSGT00940000156194"/>
<dbReference type="Ensembl" id="ENSPLAT00000020799.1">
    <property type="protein sequence ID" value="ENSPLAP00000012947.1"/>
    <property type="gene ID" value="ENSPLAG00000016395.1"/>
</dbReference>
<dbReference type="GO" id="GO:0005886">
    <property type="term" value="C:plasma membrane"/>
    <property type="evidence" value="ECO:0007669"/>
    <property type="project" value="TreeGrafter"/>
</dbReference>
<dbReference type="PROSITE" id="PS50004">
    <property type="entry name" value="C2"/>
    <property type="match status" value="2"/>
</dbReference>
<evidence type="ECO:0000313" key="7">
    <source>
        <dbReference type="Proteomes" id="UP000261500"/>
    </source>
</evidence>
<keyword evidence="7" id="KW-1185">Reference proteome</keyword>
<dbReference type="GO" id="GO:0046872">
    <property type="term" value="F:metal ion binding"/>
    <property type="evidence" value="ECO:0007669"/>
    <property type="project" value="UniProtKB-KW"/>
</dbReference>
<evidence type="ECO:0000256" key="4">
    <source>
        <dbReference type="ARBA" id="ARBA00022837"/>
    </source>
</evidence>
<dbReference type="Proteomes" id="UP000261500">
    <property type="component" value="Unplaced"/>
</dbReference>
<dbReference type="PANTHER" id="PTHR10857">
    <property type="entry name" value="COPINE"/>
    <property type="match status" value="1"/>
</dbReference>